<dbReference type="Proteomes" id="UP000265520">
    <property type="component" value="Unassembled WGS sequence"/>
</dbReference>
<reference evidence="1 2" key="1">
    <citation type="journal article" date="2018" name="Front. Plant Sci.">
        <title>Red Clover (Trifolium pratense) and Zigzag Clover (T. medium) - A Picture of Genomic Similarities and Differences.</title>
        <authorList>
            <person name="Dluhosova J."/>
            <person name="Istvanek J."/>
            <person name="Nedelnik J."/>
            <person name="Repkova J."/>
        </authorList>
    </citation>
    <scope>NUCLEOTIDE SEQUENCE [LARGE SCALE GENOMIC DNA]</scope>
    <source>
        <strain evidence="2">cv. 10/8</strain>
        <tissue evidence="1">Leaf</tissue>
    </source>
</reference>
<proteinExistence type="predicted"/>
<accession>A0A392TVY1</accession>
<protein>
    <submittedName>
        <fullName evidence="1">Uncharacterized protein</fullName>
    </submittedName>
</protein>
<evidence type="ECO:0000313" key="2">
    <source>
        <dbReference type="Proteomes" id="UP000265520"/>
    </source>
</evidence>
<comment type="caution">
    <text evidence="1">The sequence shown here is derived from an EMBL/GenBank/DDBJ whole genome shotgun (WGS) entry which is preliminary data.</text>
</comment>
<dbReference type="EMBL" id="LXQA010664443">
    <property type="protein sequence ID" value="MCI64854.1"/>
    <property type="molecule type" value="Genomic_DNA"/>
</dbReference>
<evidence type="ECO:0000313" key="1">
    <source>
        <dbReference type="EMBL" id="MCI64854.1"/>
    </source>
</evidence>
<name>A0A392TVY1_9FABA</name>
<organism evidence="1 2">
    <name type="scientific">Trifolium medium</name>
    <dbReference type="NCBI Taxonomy" id="97028"/>
    <lineage>
        <taxon>Eukaryota</taxon>
        <taxon>Viridiplantae</taxon>
        <taxon>Streptophyta</taxon>
        <taxon>Embryophyta</taxon>
        <taxon>Tracheophyta</taxon>
        <taxon>Spermatophyta</taxon>
        <taxon>Magnoliopsida</taxon>
        <taxon>eudicotyledons</taxon>
        <taxon>Gunneridae</taxon>
        <taxon>Pentapetalae</taxon>
        <taxon>rosids</taxon>
        <taxon>fabids</taxon>
        <taxon>Fabales</taxon>
        <taxon>Fabaceae</taxon>
        <taxon>Papilionoideae</taxon>
        <taxon>50 kb inversion clade</taxon>
        <taxon>NPAAA clade</taxon>
        <taxon>Hologalegina</taxon>
        <taxon>IRL clade</taxon>
        <taxon>Trifolieae</taxon>
        <taxon>Trifolium</taxon>
    </lineage>
</organism>
<sequence>GDTPNLQSEFTVEYALKSRSQEVKNRHWRYCPCARRKGVCARRK</sequence>
<keyword evidence="2" id="KW-1185">Reference proteome</keyword>
<feature type="non-terminal residue" evidence="1">
    <location>
        <position position="1"/>
    </location>
</feature>
<dbReference type="AlphaFoldDB" id="A0A392TVY1"/>